<evidence type="ECO:0000313" key="1">
    <source>
        <dbReference type="EMBL" id="KUM46378.1"/>
    </source>
</evidence>
<comment type="caution">
    <text evidence="1">The sequence shown here is derived from an EMBL/GenBank/DDBJ whole genome shotgun (WGS) entry which is preliminary data.</text>
</comment>
<geneLocation type="mitochondrion" evidence="1"/>
<name>A0A101LWD6_PICGL</name>
<proteinExistence type="predicted"/>
<reference evidence="1" key="1">
    <citation type="journal article" date="2015" name="Genome Biol. Evol.">
        <title>Organellar Genomes of White Spruce (Picea glauca): Assembly and Annotation.</title>
        <authorList>
            <person name="Jackman S.D."/>
            <person name="Warren R.L."/>
            <person name="Gibb E.A."/>
            <person name="Vandervalk B.P."/>
            <person name="Mohamadi H."/>
            <person name="Chu J."/>
            <person name="Raymond A."/>
            <person name="Pleasance S."/>
            <person name="Coope R."/>
            <person name="Wildung M.R."/>
            <person name="Ritland C.E."/>
            <person name="Bousquet J."/>
            <person name="Jones S.J."/>
            <person name="Bohlmann J."/>
            <person name="Birol I."/>
        </authorList>
    </citation>
    <scope>NUCLEOTIDE SEQUENCE [LARGE SCALE GENOMIC DNA]</scope>
    <source>
        <tissue evidence="1">Flushing bud</tissue>
    </source>
</reference>
<accession>A0A101LWD6</accession>
<dbReference type="EMBL" id="LKAM01000011">
    <property type="protein sequence ID" value="KUM46378.1"/>
    <property type="molecule type" value="Genomic_DNA"/>
</dbReference>
<dbReference type="AlphaFoldDB" id="A0A101LWD6"/>
<sequence>MLLHLLLMDLLLGLDPQPPMVMNQPRLLAL</sequence>
<keyword evidence="1" id="KW-0496">Mitochondrion</keyword>
<gene>
    <name evidence="1" type="ORF">ABT39_MTgene1477</name>
</gene>
<organism evidence="1">
    <name type="scientific">Picea glauca</name>
    <name type="common">White spruce</name>
    <name type="synonym">Pinus glauca</name>
    <dbReference type="NCBI Taxonomy" id="3330"/>
    <lineage>
        <taxon>Eukaryota</taxon>
        <taxon>Viridiplantae</taxon>
        <taxon>Streptophyta</taxon>
        <taxon>Embryophyta</taxon>
        <taxon>Tracheophyta</taxon>
        <taxon>Spermatophyta</taxon>
        <taxon>Pinopsida</taxon>
        <taxon>Pinidae</taxon>
        <taxon>Conifers I</taxon>
        <taxon>Pinales</taxon>
        <taxon>Pinaceae</taxon>
        <taxon>Picea</taxon>
    </lineage>
</organism>
<protein>
    <submittedName>
        <fullName evidence="1">Uncharacterized protein</fullName>
    </submittedName>
</protein>